<dbReference type="Pfam" id="PF05721">
    <property type="entry name" value="PhyH"/>
    <property type="match status" value="1"/>
</dbReference>
<proteinExistence type="predicted"/>
<dbReference type="GO" id="GO:0016706">
    <property type="term" value="F:2-oxoglutarate-dependent dioxygenase activity"/>
    <property type="evidence" value="ECO:0007669"/>
    <property type="project" value="UniProtKB-ARBA"/>
</dbReference>
<dbReference type="PANTHER" id="PTHR20883:SF48">
    <property type="entry name" value="ECTOINE DIOXYGENASE"/>
    <property type="match status" value="1"/>
</dbReference>
<dbReference type="SUPFAM" id="SSF51197">
    <property type="entry name" value="Clavaminate synthase-like"/>
    <property type="match status" value="1"/>
</dbReference>
<dbReference type="Gene3D" id="2.60.120.620">
    <property type="entry name" value="q2cbj1_9rhob like domain"/>
    <property type="match status" value="1"/>
</dbReference>
<evidence type="ECO:0000313" key="3">
    <source>
        <dbReference type="Proteomes" id="UP000318878"/>
    </source>
</evidence>
<evidence type="ECO:0000256" key="1">
    <source>
        <dbReference type="ARBA" id="ARBA00001954"/>
    </source>
</evidence>
<gene>
    <name evidence="2" type="ORF">Enr8_11580</name>
</gene>
<keyword evidence="3" id="KW-1185">Reference proteome</keyword>
<protein>
    <submittedName>
        <fullName evidence="2">Phytanoyl-CoA dioxygenase (PhyH)</fullName>
    </submittedName>
</protein>
<name>A0A5C5VP18_9BACT</name>
<accession>A0A5C5VP18</accession>
<dbReference type="EMBL" id="SJPF01000001">
    <property type="protein sequence ID" value="TWT39459.1"/>
    <property type="molecule type" value="Genomic_DNA"/>
</dbReference>
<dbReference type="InterPro" id="IPR008775">
    <property type="entry name" value="Phytyl_CoA_dOase-like"/>
</dbReference>
<comment type="caution">
    <text evidence="2">The sequence shown here is derived from an EMBL/GenBank/DDBJ whole genome shotgun (WGS) entry which is preliminary data.</text>
</comment>
<dbReference type="AlphaFoldDB" id="A0A5C5VP18"/>
<dbReference type="RefSeq" id="WP_146429628.1">
    <property type="nucleotide sequence ID" value="NZ_SJPF01000001.1"/>
</dbReference>
<dbReference type="OrthoDB" id="9791262at2"/>
<dbReference type="GO" id="GO:0005506">
    <property type="term" value="F:iron ion binding"/>
    <property type="evidence" value="ECO:0007669"/>
    <property type="project" value="UniProtKB-ARBA"/>
</dbReference>
<dbReference type="PANTHER" id="PTHR20883">
    <property type="entry name" value="PHYTANOYL-COA DIOXYGENASE DOMAIN CONTAINING 1"/>
    <property type="match status" value="1"/>
</dbReference>
<keyword evidence="2" id="KW-0560">Oxidoreductase</keyword>
<keyword evidence="2" id="KW-0223">Dioxygenase</keyword>
<comment type="cofactor">
    <cofactor evidence="1">
        <name>Fe(2+)</name>
        <dbReference type="ChEBI" id="CHEBI:29033"/>
    </cofactor>
</comment>
<reference evidence="2 3" key="1">
    <citation type="submission" date="2019-02" db="EMBL/GenBank/DDBJ databases">
        <title>Deep-cultivation of Planctomycetes and their phenomic and genomic characterization uncovers novel biology.</title>
        <authorList>
            <person name="Wiegand S."/>
            <person name="Jogler M."/>
            <person name="Boedeker C."/>
            <person name="Pinto D."/>
            <person name="Vollmers J."/>
            <person name="Rivas-Marin E."/>
            <person name="Kohn T."/>
            <person name="Peeters S.H."/>
            <person name="Heuer A."/>
            <person name="Rast P."/>
            <person name="Oberbeckmann S."/>
            <person name="Bunk B."/>
            <person name="Jeske O."/>
            <person name="Meyerdierks A."/>
            <person name="Storesund J.E."/>
            <person name="Kallscheuer N."/>
            <person name="Luecker S."/>
            <person name="Lage O.M."/>
            <person name="Pohl T."/>
            <person name="Merkel B.J."/>
            <person name="Hornburger P."/>
            <person name="Mueller R.-W."/>
            <person name="Bruemmer F."/>
            <person name="Labrenz M."/>
            <person name="Spormann A.M."/>
            <person name="Op Den Camp H."/>
            <person name="Overmann J."/>
            <person name="Amann R."/>
            <person name="Jetten M.S.M."/>
            <person name="Mascher T."/>
            <person name="Medema M.H."/>
            <person name="Devos D.P."/>
            <person name="Kaster A.-K."/>
            <person name="Ovreas L."/>
            <person name="Rohde M."/>
            <person name="Galperin M.Y."/>
            <person name="Jogler C."/>
        </authorList>
    </citation>
    <scope>NUCLEOTIDE SEQUENCE [LARGE SCALE GENOMIC DNA]</scope>
    <source>
        <strain evidence="2 3">Enr8</strain>
    </source>
</reference>
<sequence>MSSASIKLDHDGFVLLPSPFDLAELDQITADLTAAIEASQRDGESIRTRAGAAYAARNVLSVYPDVAHVWRKPALVDMLLEVLGRDCGLVRVLYFDKPPEKTWSLPWHKDLTIAVREHVGPSQQYAKPTFKAGVPHVEAPLELLEQMLTLRIHLDDVDAENGALQVLPGSHKTGKAAASGTPHLIGCHRGDVLAMRPLLSHASGESTPGSNRHRRILHLEFAAVPTLAEGFAWQLFQAVA</sequence>
<evidence type="ECO:0000313" key="2">
    <source>
        <dbReference type="EMBL" id="TWT39459.1"/>
    </source>
</evidence>
<organism evidence="2 3">
    <name type="scientific">Blastopirellula retiformator</name>
    <dbReference type="NCBI Taxonomy" id="2527970"/>
    <lineage>
        <taxon>Bacteria</taxon>
        <taxon>Pseudomonadati</taxon>
        <taxon>Planctomycetota</taxon>
        <taxon>Planctomycetia</taxon>
        <taxon>Pirellulales</taxon>
        <taxon>Pirellulaceae</taxon>
        <taxon>Blastopirellula</taxon>
    </lineage>
</organism>
<dbReference type="Proteomes" id="UP000318878">
    <property type="component" value="Unassembled WGS sequence"/>
</dbReference>